<dbReference type="KEGG" id="dpte:113793012"/>
<dbReference type="InParanoid" id="A0A6P6XZX4"/>
<accession>A0A6P6XZX4</accession>
<keyword evidence="1" id="KW-1185">Reference proteome</keyword>
<evidence type="ECO:0000313" key="2">
    <source>
        <dbReference type="RefSeq" id="XP_027198778.1"/>
    </source>
</evidence>
<reference evidence="2" key="1">
    <citation type="submission" date="2025-08" db="UniProtKB">
        <authorList>
            <consortium name="RefSeq"/>
        </authorList>
    </citation>
    <scope>IDENTIFICATION</scope>
    <source>
        <strain evidence="2">Airmid</strain>
    </source>
</reference>
<proteinExistence type="predicted"/>
<organism evidence="1 2">
    <name type="scientific">Dermatophagoides pteronyssinus</name>
    <name type="common">European house dust mite</name>
    <dbReference type="NCBI Taxonomy" id="6956"/>
    <lineage>
        <taxon>Eukaryota</taxon>
        <taxon>Metazoa</taxon>
        <taxon>Ecdysozoa</taxon>
        <taxon>Arthropoda</taxon>
        <taxon>Chelicerata</taxon>
        <taxon>Arachnida</taxon>
        <taxon>Acari</taxon>
        <taxon>Acariformes</taxon>
        <taxon>Sarcoptiformes</taxon>
        <taxon>Astigmata</taxon>
        <taxon>Psoroptidia</taxon>
        <taxon>Analgoidea</taxon>
        <taxon>Pyroglyphidae</taxon>
        <taxon>Dermatophagoidinae</taxon>
        <taxon>Dermatophagoides</taxon>
    </lineage>
</organism>
<protein>
    <submittedName>
        <fullName evidence="2">Uncharacterized protein LOC113793012</fullName>
    </submittedName>
</protein>
<gene>
    <name evidence="2" type="primary">LOC113793012</name>
</gene>
<sequence length="124" mass="15084">MKYFEQSKTSQLCSQFFHIIIQKFQFYILYLAKHIRQNNINNKHCHNKNLTKYEYPQLRSHHFIFIPFGQHFVITTNHYKFFVFVVVVVIIDNQVSFRFTQIKLNNYSEFVIACFGHMNDNHSQ</sequence>
<name>A0A6P6XZX4_DERPT</name>
<dbReference type="AlphaFoldDB" id="A0A6P6XZX4"/>
<dbReference type="RefSeq" id="XP_027198778.1">
    <property type="nucleotide sequence ID" value="XM_027342977.1"/>
</dbReference>
<dbReference type="Proteomes" id="UP000515146">
    <property type="component" value="Unplaced"/>
</dbReference>
<evidence type="ECO:0000313" key="1">
    <source>
        <dbReference type="Proteomes" id="UP000515146"/>
    </source>
</evidence>